<name>A0A2B7X821_9EURO</name>
<protein>
    <submittedName>
        <fullName evidence="2">Uncharacterized protein</fullName>
    </submittedName>
</protein>
<comment type="caution">
    <text evidence="2">The sequence shown here is derived from an EMBL/GenBank/DDBJ whole genome shotgun (WGS) entry which is preliminary data.</text>
</comment>
<feature type="region of interest" description="Disordered" evidence="1">
    <location>
        <begin position="1"/>
        <end position="30"/>
    </location>
</feature>
<accession>A0A2B7X821</accession>
<keyword evidence="3" id="KW-1185">Reference proteome</keyword>
<dbReference type="AlphaFoldDB" id="A0A2B7X821"/>
<evidence type="ECO:0000256" key="1">
    <source>
        <dbReference type="SAM" id="MobiDB-lite"/>
    </source>
</evidence>
<organism evidence="2 3">
    <name type="scientific">Blastomyces parvus</name>
    <dbReference type="NCBI Taxonomy" id="2060905"/>
    <lineage>
        <taxon>Eukaryota</taxon>
        <taxon>Fungi</taxon>
        <taxon>Dikarya</taxon>
        <taxon>Ascomycota</taxon>
        <taxon>Pezizomycotina</taxon>
        <taxon>Eurotiomycetes</taxon>
        <taxon>Eurotiomycetidae</taxon>
        <taxon>Onygenales</taxon>
        <taxon>Ajellomycetaceae</taxon>
        <taxon>Blastomyces</taxon>
    </lineage>
</organism>
<dbReference type="EMBL" id="PDNC01000034">
    <property type="protein sequence ID" value="PGH04921.1"/>
    <property type="molecule type" value="Genomic_DNA"/>
</dbReference>
<evidence type="ECO:0000313" key="2">
    <source>
        <dbReference type="EMBL" id="PGH04921.1"/>
    </source>
</evidence>
<proteinExistence type="predicted"/>
<reference evidence="2 3" key="1">
    <citation type="submission" date="2017-10" db="EMBL/GenBank/DDBJ databases">
        <title>Comparative genomics in systemic dimorphic fungi from Ajellomycetaceae.</title>
        <authorList>
            <person name="Munoz J.F."/>
            <person name="Mcewen J.G."/>
            <person name="Clay O.K."/>
            <person name="Cuomo C.A."/>
        </authorList>
    </citation>
    <scope>NUCLEOTIDE SEQUENCE [LARGE SCALE GENOMIC DNA]</scope>
    <source>
        <strain evidence="2 3">UAMH130</strain>
    </source>
</reference>
<gene>
    <name evidence="2" type="ORF">GX51_03217</name>
</gene>
<sequence length="98" mass="10765">MLGIPQLRRWSKTHHVLPQSDPSTSQKNSTSIGIITKMNLKLKFLALLIPLAAPPEKSFPPFIPGAVWNRGPLETQERPAITGRGDAVPPQQTVYADV</sequence>
<feature type="compositionally biased region" description="Polar residues" evidence="1">
    <location>
        <begin position="20"/>
        <end position="30"/>
    </location>
</feature>
<dbReference type="Proteomes" id="UP000224080">
    <property type="component" value="Unassembled WGS sequence"/>
</dbReference>
<evidence type="ECO:0000313" key="3">
    <source>
        <dbReference type="Proteomes" id="UP000224080"/>
    </source>
</evidence>